<sequence length="172" mass="19435">MSSTAVIQISTPENSSSWCAEVISLCAASSTPLEPFATSWRRTSPRLCLSCVTMWPRSSRPLGACRLGGETVSSRNKTAMLPTMHHRLLLERLAELDDYDDSPCCSGYEHVYFKRLRLRNRKFYDTLSARNTAQPNAIFQVPAALNAVIQYFSDNNWYVEEFISILTSKLTQ</sequence>
<keyword evidence="2" id="KW-1185">Reference proteome</keyword>
<evidence type="ECO:0000313" key="1">
    <source>
        <dbReference type="EMBL" id="EWG44347.1"/>
    </source>
</evidence>
<gene>
    <name evidence="1" type="ORF">FVEG_05438</name>
</gene>
<accession>W7MHQ5</accession>
<dbReference type="Proteomes" id="UP000009096">
    <property type="component" value="Chromosome 3"/>
</dbReference>
<reference evidence="1 2" key="1">
    <citation type="journal article" date="2010" name="Nature">
        <title>Comparative genomics reveals mobile pathogenicity chromosomes in Fusarium.</title>
        <authorList>
            <person name="Ma L.J."/>
            <person name="van der Does H.C."/>
            <person name="Borkovich K.A."/>
            <person name="Coleman J.J."/>
            <person name="Daboussi M.J."/>
            <person name="Di Pietro A."/>
            <person name="Dufresne M."/>
            <person name="Freitag M."/>
            <person name="Grabherr M."/>
            <person name="Henrissat B."/>
            <person name="Houterman P.M."/>
            <person name="Kang S."/>
            <person name="Shim W.B."/>
            <person name="Woloshuk C."/>
            <person name="Xie X."/>
            <person name="Xu J.R."/>
            <person name="Antoniw J."/>
            <person name="Baker S.E."/>
            <person name="Bluhm B.H."/>
            <person name="Breakspear A."/>
            <person name="Brown D.W."/>
            <person name="Butchko R.A."/>
            <person name="Chapman S."/>
            <person name="Coulson R."/>
            <person name="Coutinho P.M."/>
            <person name="Danchin E.G."/>
            <person name="Diener A."/>
            <person name="Gale L.R."/>
            <person name="Gardiner D.M."/>
            <person name="Goff S."/>
            <person name="Hammond-Kosack K.E."/>
            <person name="Hilburn K."/>
            <person name="Hua-Van A."/>
            <person name="Jonkers W."/>
            <person name="Kazan K."/>
            <person name="Kodira C.D."/>
            <person name="Koehrsen M."/>
            <person name="Kumar L."/>
            <person name="Lee Y.H."/>
            <person name="Li L."/>
            <person name="Manners J.M."/>
            <person name="Miranda-Saavedra D."/>
            <person name="Mukherjee M."/>
            <person name="Park G."/>
            <person name="Park J."/>
            <person name="Park S.Y."/>
            <person name="Proctor R.H."/>
            <person name="Regev A."/>
            <person name="Ruiz-Roldan M.C."/>
            <person name="Sain D."/>
            <person name="Sakthikumar S."/>
            <person name="Sykes S."/>
            <person name="Schwartz D.C."/>
            <person name="Turgeon B.G."/>
            <person name="Wapinski I."/>
            <person name="Yoder O."/>
            <person name="Young S."/>
            <person name="Zeng Q."/>
            <person name="Zhou S."/>
            <person name="Galagan J."/>
            <person name="Cuomo C.A."/>
            <person name="Kistler H.C."/>
            <person name="Rep M."/>
        </authorList>
    </citation>
    <scope>NUCLEOTIDE SEQUENCE [LARGE SCALE GENOMIC DNA]</scope>
    <source>
        <strain evidence="2">M3125 / FGSC 7600</strain>
    </source>
</reference>
<dbReference type="AlphaFoldDB" id="W7MHQ5"/>
<dbReference type="KEGG" id="fvr:FVEG_05438"/>
<dbReference type="VEuPathDB" id="FungiDB:FVEG_05438"/>
<protein>
    <submittedName>
        <fullName evidence="1">Uncharacterized protein</fullName>
    </submittedName>
</protein>
<name>W7MHQ5_GIBM7</name>
<dbReference type="GeneID" id="30063434"/>
<organism evidence="1 2">
    <name type="scientific">Gibberella moniliformis (strain M3125 / FGSC 7600)</name>
    <name type="common">Maize ear and stalk rot fungus</name>
    <name type="synonym">Fusarium verticillioides</name>
    <dbReference type="NCBI Taxonomy" id="334819"/>
    <lineage>
        <taxon>Eukaryota</taxon>
        <taxon>Fungi</taxon>
        <taxon>Dikarya</taxon>
        <taxon>Ascomycota</taxon>
        <taxon>Pezizomycotina</taxon>
        <taxon>Sordariomycetes</taxon>
        <taxon>Hypocreomycetidae</taxon>
        <taxon>Hypocreales</taxon>
        <taxon>Nectriaceae</taxon>
        <taxon>Fusarium</taxon>
        <taxon>Fusarium fujikuroi species complex</taxon>
    </lineage>
</organism>
<dbReference type="RefSeq" id="XP_018750538.1">
    <property type="nucleotide sequence ID" value="XM_018893660.1"/>
</dbReference>
<proteinExistence type="predicted"/>
<dbReference type="EMBL" id="DS022247">
    <property type="protein sequence ID" value="EWG44347.1"/>
    <property type="molecule type" value="Genomic_DNA"/>
</dbReference>
<evidence type="ECO:0000313" key="2">
    <source>
        <dbReference type="Proteomes" id="UP000009096"/>
    </source>
</evidence>